<proteinExistence type="predicted"/>
<dbReference type="InterPro" id="IPR001387">
    <property type="entry name" value="Cro/C1-type_HTH"/>
</dbReference>
<dbReference type="InterPro" id="IPR010982">
    <property type="entry name" value="Lambda_DNA-bd_dom_sf"/>
</dbReference>
<dbReference type="Proteomes" id="UP000610760">
    <property type="component" value="Unassembled WGS sequence"/>
</dbReference>
<feature type="domain" description="HTH cro/C1-type" evidence="2">
    <location>
        <begin position="7"/>
        <end position="61"/>
    </location>
</feature>
<evidence type="ECO:0000259" key="2">
    <source>
        <dbReference type="PROSITE" id="PS50943"/>
    </source>
</evidence>
<dbReference type="GO" id="GO:0003677">
    <property type="term" value="F:DNA binding"/>
    <property type="evidence" value="ECO:0007669"/>
    <property type="project" value="UniProtKB-KW"/>
</dbReference>
<evidence type="ECO:0000313" key="3">
    <source>
        <dbReference type="EMBL" id="MBC8561008.1"/>
    </source>
</evidence>
<dbReference type="CDD" id="cd00093">
    <property type="entry name" value="HTH_XRE"/>
    <property type="match status" value="1"/>
</dbReference>
<keyword evidence="1" id="KW-0238">DNA-binding</keyword>
<gene>
    <name evidence="3" type="ORF">H8710_13175</name>
</gene>
<comment type="caution">
    <text evidence="3">The sequence shown here is derived from an EMBL/GenBank/DDBJ whole genome shotgun (WGS) entry which is preliminary data.</text>
</comment>
<organism evidence="3 4">
    <name type="scientific">Fumia xinanensis</name>
    <dbReference type="NCBI Taxonomy" id="2763659"/>
    <lineage>
        <taxon>Bacteria</taxon>
        <taxon>Bacillati</taxon>
        <taxon>Bacillota</taxon>
        <taxon>Clostridia</taxon>
        <taxon>Eubacteriales</taxon>
        <taxon>Oscillospiraceae</taxon>
        <taxon>Fumia</taxon>
    </lineage>
</organism>
<keyword evidence="4" id="KW-1185">Reference proteome</keyword>
<dbReference type="SUPFAM" id="SSF47413">
    <property type="entry name" value="lambda repressor-like DNA-binding domains"/>
    <property type="match status" value="1"/>
</dbReference>
<protein>
    <submittedName>
        <fullName evidence="3">Helix-turn-helix transcriptional regulator</fullName>
    </submittedName>
</protein>
<dbReference type="PANTHER" id="PTHR46558">
    <property type="entry name" value="TRACRIPTIONAL REGULATORY PROTEIN-RELATED-RELATED"/>
    <property type="match status" value="1"/>
</dbReference>
<dbReference type="Gene3D" id="1.10.260.40">
    <property type="entry name" value="lambda repressor-like DNA-binding domains"/>
    <property type="match status" value="1"/>
</dbReference>
<dbReference type="SMART" id="SM00530">
    <property type="entry name" value="HTH_XRE"/>
    <property type="match status" value="1"/>
</dbReference>
<dbReference type="Pfam" id="PF01381">
    <property type="entry name" value="HTH_3"/>
    <property type="match status" value="1"/>
</dbReference>
<dbReference type="EMBL" id="JACRSV010000008">
    <property type="protein sequence ID" value="MBC8561008.1"/>
    <property type="molecule type" value="Genomic_DNA"/>
</dbReference>
<sequence length="119" mass="13510">MNLASRLKQARKSKGYTQDALASAIGVSRGVISNIEYEKTEPQALVIRAICDVLQIDENWLTSGEGQMEINPNLEKSARLLSEIYNSAKELSEEEQDYILDMIRTFQKHRENIADAKEH</sequence>
<name>A0A926E7B6_9FIRM</name>
<dbReference type="AlphaFoldDB" id="A0A926E7B6"/>
<reference evidence="3" key="1">
    <citation type="submission" date="2020-08" db="EMBL/GenBank/DDBJ databases">
        <title>Genome public.</title>
        <authorList>
            <person name="Liu C."/>
            <person name="Sun Q."/>
        </authorList>
    </citation>
    <scope>NUCLEOTIDE SEQUENCE</scope>
    <source>
        <strain evidence="3">NSJ-33</strain>
    </source>
</reference>
<dbReference type="RefSeq" id="WP_249296316.1">
    <property type="nucleotide sequence ID" value="NZ_JACRSV010000008.1"/>
</dbReference>
<dbReference type="PROSITE" id="PS50943">
    <property type="entry name" value="HTH_CROC1"/>
    <property type="match status" value="1"/>
</dbReference>
<accession>A0A926E7B6</accession>
<evidence type="ECO:0000313" key="4">
    <source>
        <dbReference type="Proteomes" id="UP000610760"/>
    </source>
</evidence>
<dbReference type="PANTHER" id="PTHR46558:SF11">
    <property type="entry name" value="HTH-TYPE TRANSCRIPTIONAL REGULATOR XRE"/>
    <property type="match status" value="1"/>
</dbReference>
<evidence type="ECO:0000256" key="1">
    <source>
        <dbReference type="ARBA" id="ARBA00023125"/>
    </source>
</evidence>